<organism evidence="1 2">
    <name type="scientific">Taxus chinensis</name>
    <name type="common">Chinese yew</name>
    <name type="synonym">Taxus wallichiana var. chinensis</name>
    <dbReference type="NCBI Taxonomy" id="29808"/>
    <lineage>
        <taxon>Eukaryota</taxon>
        <taxon>Viridiplantae</taxon>
        <taxon>Streptophyta</taxon>
        <taxon>Embryophyta</taxon>
        <taxon>Tracheophyta</taxon>
        <taxon>Spermatophyta</taxon>
        <taxon>Pinopsida</taxon>
        <taxon>Pinidae</taxon>
        <taxon>Conifers II</taxon>
        <taxon>Cupressales</taxon>
        <taxon>Taxaceae</taxon>
        <taxon>Taxus</taxon>
    </lineage>
</organism>
<comment type="caution">
    <text evidence="1">The sequence shown here is derived from an EMBL/GenBank/DDBJ whole genome shotgun (WGS) entry which is preliminary data.</text>
</comment>
<evidence type="ECO:0000313" key="1">
    <source>
        <dbReference type="EMBL" id="KAH9319629.1"/>
    </source>
</evidence>
<proteinExistence type="predicted"/>
<feature type="non-terminal residue" evidence="1">
    <location>
        <position position="50"/>
    </location>
</feature>
<reference evidence="1 2" key="1">
    <citation type="journal article" date="2021" name="Nat. Plants">
        <title>The Taxus genome provides insights into paclitaxel biosynthesis.</title>
        <authorList>
            <person name="Xiong X."/>
            <person name="Gou J."/>
            <person name="Liao Q."/>
            <person name="Li Y."/>
            <person name="Zhou Q."/>
            <person name="Bi G."/>
            <person name="Li C."/>
            <person name="Du R."/>
            <person name="Wang X."/>
            <person name="Sun T."/>
            <person name="Guo L."/>
            <person name="Liang H."/>
            <person name="Lu P."/>
            <person name="Wu Y."/>
            <person name="Zhang Z."/>
            <person name="Ro D.K."/>
            <person name="Shang Y."/>
            <person name="Huang S."/>
            <person name="Yan J."/>
        </authorList>
    </citation>
    <scope>NUCLEOTIDE SEQUENCE [LARGE SCALE GENOMIC DNA]</scope>
    <source>
        <strain evidence="1">Ta-2019</strain>
    </source>
</reference>
<dbReference type="AlphaFoldDB" id="A0AA38G9S5"/>
<keyword evidence="2" id="KW-1185">Reference proteome</keyword>
<protein>
    <submittedName>
        <fullName evidence="1">Uncharacterized protein</fullName>
    </submittedName>
</protein>
<accession>A0AA38G9S5</accession>
<evidence type="ECO:0000313" key="2">
    <source>
        <dbReference type="Proteomes" id="UP000824469"/>
    </source>
</evidence>
<gene>
    <name evidence="1" type="ORF">KI387_021398</name>
</gene>
<sequence>FLKTSEDFETLGGVQNKINQLYPDVMLTVIIALKQPVMLPISPPGYPSYA</sequence>
<dbReference type="Proteomes" id="UP000824469">
    <property type="component" value="Unassembled WGS sequence"/>
</dbReference>
<name>A0AA38G9S5_TAXCH</name>
<dbReference type="EMBL" id="JAHRHJ020000004">
    <property type="protein sequence ID" value="KAH9319629.1"/>
    <property type="molecule type" value="Genomic_DNA"/>
</dbReference>
<feature type="non-terminal residue" evidence="1">
    <location>
        <position position="1"/>
    </location>
</feature>